<sequence length="453" mass="49140">MVMTHGLVALLIVLIVIVGSILTHRCEEFMIGGSLVGAAVLFKGSFLTQWCTMLQETISENVWIVVVCGLFGSLIALLQTAKGNYGFSKLVSKLCNSERKTLLTTFILGILIFVDDYLNVLSIGACMKGVYDKRKIPRETLAFMLDSTGAPVCVLLPFSTWAVFYASLFIDQPSVQAYGFTSGMKAYLSAIPFCFYPIIILLIVFLFCMGIMPKLGGMKKAYKRVEETGKVYSDASRKYNHENRAGYEEDGNIWDFVIPMAVLVAIAIITGDLLLAVVLAIACCMLMYLPRKIIAANEIFGVIVKGFADMLPTLTLLVLAFLLQKVTEQLNMTDYIIDLAQPLLTGSLFPMITFILVATLCFATGSFWGMSAVVAPIVFPLGAAISANPVLIMAAIISGGAFGSHACFYCDATLLSSNSAGIDNMEHAVSQLPYVMIAAMLSIVGFLICGFIV</sequence>
<keyword evidence="4 6" id="KW-1133">Transmembrane helix</keyword>
<keyword evidence="9" id="KW-1185">Reference proteome</keyword>
<name>A0A8I0ADK1_9FIRM</name>
<feature type="transmembrane region" description="Helical" evidence="6">
    <location>
        <begin position="29"/>
        <end position="50"/>
    </location>
</feature>
<evidence type="ECO:0000256" key="5">
    <source>
        <dbReference type="ARBA" id="ARBA00023136"/>
    </source>
</evidence>
<dbReference type="Pfam" id="PF03553">
    <property type="entry name" value="Na_H_antiporter"/>
    <property type="match status" value="1"/>
</dbReference>
<comment type="subcellular location">
    <subcellularLocation>
        <location evidence="1">Cell membrane</location>
        <topology evidence="1">Multi-pass membrane protein</topology>
    </subcellularLocation>
</comment>
<feature type="transmembrane region" description="Helical" evidence="6">
    <location>
        <begin position="256"/>
        <end position="289"/>
    </location>
</feature>
<feature type="transmembrane region" description="Helical" evidence="6">
    <location>
        <begin position="102"/>
        <end position="121"/>
    </location>
</feature>
<evidence type="ECO:0000313" key="9">
    <source>
        <dbReference type="Proteomes" id="UP000615234"/>
    </source>
</evidence>
<dbReference type="PANTHER" id="PTHR43478:SF1">
    <property type="entry name" value="NA+_H+ ANTIPORTER NHAC-LIKE C-TERMINAL DOMAIN-CONTAINING PROTEIN"/>
    <property type="match status" value="1"/>
</dbReference>
<evidence type="ECO:0000259" key="7">
    <source>
        <dbReference type="Pfam" id="PF03553"/>
    </source>
</evidence>
<feature type="transmembrane region" description="Helical" evidence="6">
    <location>
        <begin position="187"/>
        <end position="212"/>
    </location>
</feature>
<feature type="transmembrane region" description="Helical" evidence="6">
    <location>
        <begin position="301"/>
        <end position="323"/>
    </location>
</feature>
<comment type="caution">
    <text evidence="8">The sequence shown here is derived from an EMBL/GenBank/DDBJ whole genome shotgun (WGS) entry which is preliminary data.</text>
</comment>
<dbReference type="GO" id="GO:0005886">
    <property type="term" value="C:plasma membrane"/>
    <property type="evidence" value="ECO:0007669"/>
    <property type="project" value="UniProtKB-SubCell"/>
</dbReference>
<dbReference type="PANTHER" id="PTHR43478">
    <property type="entry name" value="NA+/H+ ANTIPORTER-RELATED"/>
    <property type="match status" value="1"/>
</dbReference>
<feature type="transmembrane region" description="Helical" evidence="6">
    <location>
        <begin position="62"/>
        <end position="81"/>
    </location>
</feature>
<proteinExistence type="predicted"/>
<feature type="transmembrane region" description="Helical" evidence="6">
    <location>
        <begin position="432"/>
        <end position="452"/>
    </location>
</feature>
<protein>
    <recommendedName>
        <fullName evidence="7">Na+/H+ antiporter NhaC-like C-terminal domain-containing protein</fullName>
    </recommendedName>
</protein>
<feature type="transmembrane region" description="Helical" evidence="6">
    <location>
        <begin position="377"/>
        <end position="397"/>
    </location>
</feature>
<keyword evidence="2" id="KW-1003">Cell membrane</keyword>
<feature type="transmembrane region" description="Helical" evidence="6">
    <location>
        <begin position="343"/>
        <end position="365"/>
    </location>
</feature>
<dbReference type="AlphaFoldDB" id="A0A8I0ADK1"/>
<evidence type="ECO:0000313" key="8">
    <source>
        <dbReference type="EMBL" id="MBC5661843.1"/>
    </source>
</evidence>
<feature type="transmembrane region" description="Helical" evidence="6">
    <location>
        <begin position="141"/>
        <end position="166"/>
    </location>
</feature>
<evidence type="ECO:0000256" key="2">
    <source>
        <dbReference type="ARBA" id="ARBA00022475"/>
    </source>
</evidence>
<reference evidence="8 9" key="1">
    <citation type="submission" date="2020-08" db="EMBL/GenBank/DDBJ databases">
        <title>Genome public.</title>
        <authorList>
            <person name="Liu C."/>
            <person name="Sun Q."/>
        </authorList>
    </citation>
    <scope>NUCLEOTIDE SEQUENCE [LARGE SCALE GENOMIC DNA]</scope>
    <source>
        <strain evidence="8 9">NSJ-10</strain>
    </source>
</reference>
<accession>A0A8I0ADK1</accession>
<evidence type="ECO:0000256" key="1">
    <source>
        <dbReference type="ARBA" id="ARBA00004651"/>
    </source>
</evidence>
<organism evidence="8 9">
    <name type="scientific">Coprococcus hominis</name>
    <name type="common">ex Liu et al. 2022</name>
    <dbReference type="NCBI Taxonomy" id="2763039"/>
    <lineage>
        <taxon>Bacteria</taxon>
        <taxon>Bacillati</taxon>
        <taxon>Bacillota</taxon>
        <taxon>Clostridia</taxon>
        <taxon>Lachnospirales</taxon>
        <taxon>Lachnospiraceae</taxon>
        <taxon>Coprococcus</taxon>
    </lineage>
</organism>
<evidence type="ECO:0000256" key="6">
    <source>
        <dbReference type="SAM" id="Phobius"/>
    </source>
</evidence>
<evidence type="ECO:0000256" key="3">
    <source>
        <dbReference type="ARBA" id="ARBA00022692"/>
    </source>
</evidence>
<dbReference type="EMBL" id="JACOOX010000002">
    <property type="protein sequence ID" value="MBC5661843.1"/>
    <property type="molecule type" value="Genomic_DNA"/>
</dbReference>
<evidence type="ECO:0000256" key="4">
    <source>
        <dbReference type="ARBA" id="ARBA00022989"/>
    </source>
</evidence>
<feature type="transmembrane region" description="Helical" evidence="6">
    <location>
        <begin position="6"/>
        <end position="22"/>
    </location>
</feature>
<dbReference type="InterPro" id="IPR018461">
    <property type="entry name" value="Na/H_Antiport_NhaC-like_C"/>
</dbReference>
<gene>
    <name evidence="8" type="ORF">H8S09_02865</name>
</gene>
<dbReference type="Proteomes" id="UP000615234">
    <property type="component" value="Unassembled WGS sequence"/>
</dbReference>
<feature type="domain" description="Na+/H+ antiporter NhaC-like C-terminal" evidence="7">
    <location>
        <begin position="153"/>
        <end position="451"/>
    </location>
</feature>
<keyword evidence="5 6" id="KW-0472">Membrane</keyword>
<keyword evidence="3 6" id="KW-0812">Transmembrane</keyword>